<keyword evidence="6" id="KW-0812">Transmembrane</keyword>
<evidence type="ECO:0000256" key="1">
    <source>
        <dbReference type="ARBA" id="ARBA00004383"/>
    </source>
</evidence>
<evidence type="ECO:0000259" key="10">
    <source>
        <dbReference type="PROSITE" id="PS52015"/>
    </source>
</evidence>
<dbReference type="Gene3D" id="3.30.1150.10">
    <property type="match status" value="1"/>
</dbReference>
<dbReference type="GO" id="GO:0098797">
    <property type="term" value="C:plasma membrane protein complex"/>
    <property type="evidence" value="ECO:0007669"/>
    <property type="project" value="TreeGrafter"/>
</dbReference>
<keyword evidence="3" id="KW-0813">Transport</keyword>
<dbReference type="Proteomes" id="UP000004105">
    <property type="component" value="Unassembled WGS sequence"/>
</dbReference>
<dbReference type="EMBL" id="AFAY01000010">
    <property type="protein sequence ID" value="EGF11725.1"/>
    <property type="molecule type" value="Genomic_DNA"/>
</dbReference>
<keyword evidence="4" id="KW-1003">Cell membrane</keyword>
<dbReference type="NCBIfam" id="TIGR01352">
    <property type="entry name" value="tonB_Cterm"/>
    <property type="match status" value="1"/>
</dbReference>
<keyword evidence="8" id="KW-1133">Transmembrane helix</keyword>
<evidence type="ECO:0000256" key="9">
    <source>
        <dbReference type="ARBA" id="ARBA00023136"/>
    </source>
</evidence>
<evidence type="ECO:0000256" key="7">
    <source>
        <dbReference type="ARBA" id="ARBA00022927"/>
    </source>
</evidence>
<gene>
    <name evidence="11" type="primary">tonB</name>
    <name evidence="11" type="ORF">HMPREF9123_0534</name>
</gene>
<dbReference type="PROSITE" id="PS52015">
    <property type="entry name" value="TONB_CTD"/>
    <property type="match status" value="1"/>
</dbReference>
<dbReference type="SUPFAM" id="SSF74653">
    <property type="entry name" value="TolA/TonB C-terminal domain"/>
    <property type="match status" value="1"/>
</dbReference>
<keyword evidence="5" id="KW-0997">Cell inner membrane</keyword>
<comment type="caution">
    <text evidence="11">The sequence shown here is derived from an EMBL/GenBank/DDBJ whole genome shotgun (WGS) entry which is preliminary data.</text>
</comment>
<evidence type="ECO:0000313" key="11">
    <source>
        <dbReference type="EMBL" id="EGF11725.1"/>
    </source>
</evidence>
<evidence type="ECO:0000256" key="4">
    <source>
        <dbReference type="ARBA" id="ARBA00022475"/>
    </source>
</evidence>
<comment type="subcellular location">
    <subcellularLocation>
        <location evidence="1">Cell inner membrane</location>
        <topology evidence="1">Single-pass membrane protein</topology>
        <orientation evidence="1">Periplasmic side</orientation>
    </subcellularLocation>
</comment>
<reference evidence="11 12" key="1">
    <citation type="submission" date="2011-02" db="EMBL/GenBank/DDBJ databases">
        <authorList>
            <person name="Muzny D."/>
            <person name="Qin X."/>
            <person name="Deng J."/>
            <person name="Jiang H."/>
            <person name="Liu Y."/>
            <person name="Qu J."/>
            <person name="Song X.-Z."/>
            <person name="Zhang L."/>
            <person name="Thornton R."/>
            <person name="Coyle M."/>
            <person name="Francisco L."/>
            <person name="Jackson L."/>
            <person name="Javaid M."/>
            <person name="Korchina V."/>
            <person name="Kovar C."/>
            <person name="Mata R."/>
            <person name="Mathew T."/>
            <person name="Ngo R."/>
            <person name="Nguyen L."/>
            <person name="Nguyen N."/>
            <person name="Okwuonu G."/>
            <person name="Ongeri F."/>
            <person name="Pham C."/>
            <person name="Simmons D."/>
            <person name="Wilczek-Boney K."/>
            <person name="Hale W."/>
            <person name="Jakkamsetti A."/>
            <person name="Pham P."/>
            <person name="Ruth R."/>
            <person name="San Lucas F."/>
            <person name="Warren J."/>
            <person name="Zhang J."/>
            <person name="Zhao Z."/>
            <person name="Zhou C."/>
            <person name="Zhu D."/>
            <person name="Lee S."/>
            <person name="Bess C."/>
            <person name="Blankenburg K."/>
            <person name="Forbes L."/>
            <person name="Fu Q."/>
            <person name="Gubbala S."/>
            <person name="Hirani K."/>
            <person name="Jayaseelan J.C."/>
            <person name="Lara F."/>
            <person name="Munidasa M."/>
            <person name="Palculict T."/>
            <person name="Patil S."/>
            <person name="Pu L.-L."/>
            <person name="Saada N."/>
            <person name="Tang L."/>
            <person name="Weissenberger G."/>
            <person name="Zhu Y."/>
            <person name="Hemphill L."/>
            <person name="Shang Y."/>
            <person name="Youmans B."/>
            <person name="Ayvaz T."/>
            <person name="Ross M."/>
            <person name="Santibanez J."/>
            <person name="Aqrawi P."/>
            <person name="Gross S."/>
            <person name="Joshi V."/>
            <person name="Fowler G."/>
            <person name="Nazareth L."/>
            <person name="Reid J."/>
            <person name="Worley K."/>
            <person name="Petrosino J."/>
            <person name="Highlander S."/>
            <person name="Gibbs R."/>
        </authorList>
    </citation>
    <scope>NUCLEOTIDE SEQUENCE [LARGE SCALE GENOMIC DNA]</scope>
    <source>
        <strain evidence="11 12">ATCC BAA-1200</strain>
    </source>
</reference>
<evidence type="ECO:0000256" key="3">
    <source>
        <dbReference type="ARBA" id="ARBA00022448"/>
    </source>
</evidence>
<dbReference type="GO" id="GO:0055085">
    <property type="term" value="P:transmembrane transport"/>
    <property type="evidence" value="ECO:0007669"/>
    <property type="project" value="InterPro"/>
</dbReference>
<evidence type="ECO:0000256" key="2">
    <source>
        <dbReference type="ARBA" id="ARBA00006555"/>
    </source>
</evidence>
<evidence type="ECO:0000256" key="6">
    <source>
        <dbReference type="ARBA" id="ARBA00022692"/>
    </source>
</evidence>
<dbReference type="GO" id="GO:0031992">
    <property type="term" value="F:energy transducer activity"/>
    <property type="evidence" value="ECO:0007669"/>
    <property type="project" value="TreeGrafter"/>
</dbReference>
<dbReference type="InterPro" id="IPR051045">
    <property type="entry name" value="TonB-dependent_transducer"/>
</dbReference>
<keyword evidence="9" id="KW-0472">Membrane</keyword>
<dbReference type="Pfam" id="PF03544">
    <property type="entry name" value="TonB_C"/>
    <property type="match status" value="1"/>
</dbReference>
<dbReference type="InterPro" id="IPR006260">
    <property type="entry name" value="TonB/TolA_C"/>
</dbReference>
<dbReference type="PANTHER" id="PTHR33446">
    <property type="entry name" value="PROTEIN TONB-RELATED"/>
    <property type="match status" value="1"/>
</dbReference>
<dbReference type="GO" id="GO:0015031">
    <property type="term" value="P:protein transport"/>
    <property type="evidence" value="ECO:0007669"/>
    <property type="project" value="UniProtKB-KW"/>
</dbReference>
<dbReference type="InterPro" id="IPR037682">
    <property type="entry name" value="TonB_C"/>
</dbReference>
<protein>
    <submittedName>
        <fullName evidence="11">Ferric siderophore transporter</fullName>
    </submittedName>
</protein>
<dbReference type="HOGENOM" id="CLU_076057_6_2_4"/>
<organism evidence="11 12">
    <name type="scientific">Neisseria bacilliformis ATCC BAA-1200</name>
    <dbReference type="NCBI Taxonomy" id="888742"/>
    <lineage>
        <taxon>Bacteria</taxon>
        <taxon>Pseudomonadati</taxon>
        <taxon>Pseudomonadota</taxon>
        <taxon>Betaproteobacteria</taxon>
        <taxon>Neisseriales</taxon>
        <taxon>Neisseriaceae</taxon>
        <taxon>Neisseria</taxon>
    </lineage>
</organism>
<evidence type="ECO:0000256" key="5">
    <source>
        <dbReference type="ARBA" id="ARBA00022519"/>
    </source>
</evidence>
<evidence type="ECO:0000313" key="12">
    <source>
        <dbReference type="Proteomes" id="UP000004105"/>
    </source>
</evidence>
<dbReference type="AlphaFoldDB" id="F2BA05"/>
<accession>F2BA05</accession>
<feature type="domain" description="TonB C-terminal" evidence="10">
    <location>
        <begin position="22"/>
        <end position="112"/>
    </location>
</feature>
<proteinExistence type="inferred from homology"/>
<comment type="similarity">
    <text evidence="2">Belongs to the TonB family.</text>
</comment>
<keyword evidence="12" id="KW-1185">Reference proteome</keyword>
<sequence length="112" mass="12083">MPYTAVQEVYFVPEKFPAEDDAQFVQAVETAAPQPDYPAAALENGEEGTVILRLVVGADGRAYAAQPVQSSGSPSLDRAAVKAMDGARFTPARFRGRPVWAAARRSIRFAIK</sequence>
<dbReference type="PANTHER" id="PTHR33446:SF2">
    <property type="entry name" value="PROTEIN TONB"/>
    <property type="match status" value="1"/>
</dbReference>
<evidence type="ECO:0000256" key="8">
    <source>
        <dbReference type="ARBA" id="ARBA00022989"/>
    </source>
</evidence>
<keyword evidence="7" id="KW-0653">Protein transport</keyword>
<name>F2BA05_9NEIS</name>